<evidence type="ECO:0000256" key="1">
    <source>
        <dbReference type="SAM" id="MobiDB-lite"/>
    </source>
</evidence>
<evidence type="ECO:0000313" key="3">
    <source>
        <dbReference type="EMBL" id="MCP2161745.1"/>
    </source>
</evidence>
<sequence length="251" mass="25465">MLEPSGPLPPEIYWRRRALAIAVVVVVVAVIIGLIVWASGGSDSPRNTSASVAPSSSPSLSLPPYASDSAVPGSGSAGSGGSGGAPGQVPASTNASGVVVPGSTTPSANPTAVPASGLCPDQNISVVLYTDKPTYTVGDKPVFTIVVTNAGLADCTRDVGKDMQNVTVRSLDGTRYIWSATDCSPIASINNQTLKPAQQFRDTIVWSGTTSTPGCKTPRVVAPAGPYQAVGNLGTKVSAPITFNFADPPSR</sequence>
<keyword evidence="2" id="KW-0812">Transmembrane</keyword>
<name>A0ABT1H3D2_9NOCA</name>
<comment type="caution">
    <text evidence="3">The sequence shown here is derived from an EMBL/GenBank/DDBJ whole genome shotgun (WGS) entry which is preliminary data.</text>
</comment>
<protein>
    <submittedName>
        <fullName evidence="3">Conserved repeat domain-containing protein</fullName>
    </submittedName>
</protein>
<reference evidence="3 4" key="1">
    <citation type="submission" date="2022-06" db="EMBL/GenBank/DDBJ databases">
        <title>Genomic Encyclopedia of Archaeal and Bacterial Type Strains, Phase II (KMG-II): from individual species to whole genera.</title>
        <authorList>
            <person name="Goeker M."/>
        </authorList>
    </citation>
    <scope>NUCLEOTIDE SEQUENCE [LARGE SCALE GENOMIC DNA]</scope>
    <source>
        <strain evidence="3 4">DSM 45037</strain>
    </source>
</reference>
<organism evidence="3 4">
    <name type="scientific">Williamsia serinedens</name>
    <dbReference type="NCBI Taxonomy" id="391736"/>
    <lineage>
        <taxon>Bacteria</taxon>
        <taxon>Bacillati</taxon>
        <taxon>Actinomycetota</taxon>
        <taxon>Actinomycetes</taxon>
        <taxon>Mycobacteriales</taxon>
        <taxon>Nocardiaceae</taxon>
        <taxon>Williamsia</taxon>
    </lineage>
</organism>
<proteinExistence type="predicted"/>
<evidence type="ECO:0000313" key="4">
    <source>
        <dbReference type="Proteomes" id="UP001205740"/>
    </source>
</evidence>
<evidence type="ECO:0000256" key="2">
    <source>
        <dbReference type="SAM" id="Phobius"/>
    </source>
</evidence>
<keyword evidence="2" id="KW-0472">Membrane</keyword>
<feature type="region of interest" description="Disordered" evidence="1">
    <location>
        <begin position="42"/>
        <end position="114"/>
    </location>
</feature>
<feature type="compositionally biased region" description="Gly residues" evidence="1">
    <location>
        <begin position="75"/>
        <end position="86"/>
    </location>
</feature>
<keyword evidence="4" id="KW-1185">Reference proteome</keyword>
<gene>
    <name evidence="3" type="ORF">LX12_002944</name>
</gene>
<accession>A0ABT1H3D2</accession>
<keyword evidence="2" id="KW-1133">Transmembrane helix</keyword>
<dbReference type="RefSeq" id="WP_253655324.1">
    <property type="nucleotide sequence ID" value="NZ_BAAAOE010000001.1"/>
</dbReference>
<feature type="compositionally biased region" description="Low complexity" evidence="1">
    <location>
        <begin position="49"/>
        <end position="74"/>
    </location>
</feature>
<dbReference type="Proteomes" id="UP001205740">
    <property type="component" value="Unassembled WGS sequence"/>
</dbReference>
<dbReference type="EMBL" id="JAMTCG010000005">
    <property type="protein sequence ID" value="MCP2161745.1"/>
    <property type="molecule type" value="Genomic_DNA"/>
</dbReference>
<feature type="transmembrane region" description="Helical" evidence="2">
    <location>
        <begin position="18"/>
        <end position="38"/>
    </location>
</feature>